<dbReference type="SUPFAM" id="SSF55347">
    <property type="entry name" value="Glyceraldehyde-3-phosphate dehydrogenase-like, C-terminal domain"/>
    <property type="match status" value="1"/>
</dbReference>
<evidence type="ECO:0000313" key="5">
    <source>
        <dbReference type="Proteomes" id="UP000765160"/>
    </source>
</evidence>
<comment type="caution">
    <text evidence="4">The sequence shown here is derived from an EMBL/GenBank/DDBJ whole genome shotgun (WGS) entry which is preliminary data.</text>
</comment>
<gene>
    <name evidence="4" type="ORF">HB662_05100</name>
</gene>
<feature type="domain" description="NAD-dependent epimerase/dehydratase" evidence="1">
    <location>
        <begin position="360"/>
        <end position="576"/>
    </location>
</feature>
<sequence>MNLRNGSTTSERQPSRLAIIGCGAVVQHHLLPALRRIGWNPEVLVDPSEANLRATAAIAGKNRQIIKVADWTAATSAFDAAIVAAPHTLHGPIGKALVAAGKHVFMEKPLATSTTDARLMLEGALRGGTILSVGLLRRYLHVARWTKALMESGILGPIRHVTAREGFVFNWATSTDGLLKPGLAGGGVLMDTGAHTLDEMLWWLGDARITHYRDDARTGVEADCLVELEFAAGGQGLLELSRSRDLPNTCRIVGANGHVEVHLYRNEVLDCSENVRAFKAHGFGVGSFPEQRFPELFGAELSDFRKSIAEGSQQGIAGSEGLRSIEAIEACYARREAMVMPWEAPSRDAGIPSVAPGTRVAITGATGFIGGRLAERLLEQGAQVRCLVRGIGTAVRLARLPVEIRKVDLVDEAAVAEALEGIDLVFHCAYDPRSAPQNLTGTRNLIAASLKHGVKRFVYTSTFSVYEPFPDGPLTEDTPDGDKNWVYTRTKLELEKAVLDAVREKGLQGTIIQPTIVYGPFSRPWTIAPAEMLLYGTVILPDRGEGLCNAVHVDDVVDAMILCALRPQAVGERFVISGPETVTWGRFFESFAQALRVKGPVYRPAADIARENSGLLHDMKLVARNPKKIVQIAVRNPAMRKLLQSALDSLPKPLYDVVSRLYFGDGSRPTGMVHLPDPQLLRLYAAKASVGSEKARQMLGYAPRYDFTRGMAETALYLDWAFGAQPRAGGVPEAPPTALAATSIAAE</sequence>
<proteinExistence type="predicted"/>
<dbReference type="PANTHER" id="PTHR48079">
    <property type="entry name" value="PROTEIN YEEZ"/>
    <property type="match status" value="1"/>
</dbReference>
<feature type="domain" description="Gfo/Idh/MocA-like oxidoreductase N-terminal" evidence="2">
    <location>
        <begin position="16"/>
        <end position="134"/>
    </location>
</feature>
<accession>A0ABX1EVE7</accession>
<dbReference type="SUPFAM" id="SSF51735">
    <property type="entry name" value="NAD(P)-binding Rossmann-fold domains"/>
    <property type="match status" value="2"/>
</dbReference>
<dbReference type="Gene3D" id="3.40.50.720">
    <property type="entry name" value="NAD(P)-binding Rossmann-like Domain"/>
    <property type="match status" value="2"/>
</dbReference>
<name>A0ABX1EVE7_9PROT</name>
<keyword evidence="5" id="KW-1185">Reference proteome</keyword>
<dbReference type="PANTHER" id="PTHR48079:SF6">
    <property type="entry name" value="NAD(P)-BINDING DOMAIN-CONTAINING PROTEIN-RELATED"/>
    <property type="match status" value="1"/>
</dbReference>
<evidence type="ECO:0000259" key="3">
    <source>
        <dbReference type="Pfam" id="PF22725"/>
    </source>
</evidence>
<dbReference type="InterPro" id="IPR001509">
    <property type="entry name" value="Epimerase_deHydtase"/>
</dbReference>
<dbReference type="InterPro" id="IPR055170">
    <property type="entry name" value="GFO_IDH_MocA-like_dom"/>
</dbReference>
<dbReference type="Pfam" id="PF22725">
    <property type="entry name" value="GFO_IDH_MocA_C3"/>
    <property type="match status" value="1"/>
</dbReference>
<reference evidence="4 5" key="1">
    <citation type="submission" date="2020-03" db="EMBL/GenBank/DDBJ databases">
        <title>Roseomonas selenitidurans sp. nov. isolated from soil.</title>
        <authorList>
            <person name="Liu H."/>
        </authorList>
    </citation>
    <scope>NUCLEOTIDE SEQUENCE [LARGE SCALE GENOMIC DNA]</scope>
    <source>
        <strain evidence="4 5">JCM 15073</strain>
    </source>
</reference>
<dbReference type="InterPro" id="IPR036291">
    <property type="entry name" value="NAD(P)-bd_dom_sf"/>
</dbReference>
<evidence type="ECO:0000313" key="4">
    <source>
        <dbReference type="EMBL" id="NKE44142.1"/>
    </source>
</evidence>
<dbReference type="RefSeq" id="WP_168047864.1">
    <property type="nucleotide sequence ID" value="NZ_JAATJR010000002.1"/>
</dbReference>
<dbReference type="Pfam" id="PF01370">
    <property type="entry name" value="Epimerase"/>
    <property type="match status" value="1"/>
</dbReference>
<dbReference type="Gene3D" id="3.30.360.10">
    <property type="entry name" value="Dihydrodipicolinate Reductase, domain 2"/>
    <property type="match status" value="1"/>
</dbReference>
<organism evidence="4 5">
    <name type="scientific">Falsiroseomonas frigidaquae</name>
    <dbReference type="NCBI Taxonomy" id="487318"/>
    <lineage>
        <taxon>Bacteria</taxon>
        <taxon>Pseudomonadati</taxon>
        <taxon>Pseudomonadota</taxon>
        <taxon>Alphaproteobacteria</taxon>
        <taxon>Acetobacterales</taxon>
        <taxon>Roseomonadaceae</taxon>
        <taxon>Falsiroseomonas</taxon>
    </lineage>
</organism>
<dbReference type="InterPro" id="IPR000683">
    <property type="entry name" value="Gfo/Idh/MocA-like_OxRdtase_N"/>
</dbReference>
<protein>
    <submittedName>
        <fullName evidence="4">NAD-dependent epimerase/dehydratase family protein</fullName>
    </submittedName>
</protein>
<dbReference type="InterPro" id="IPR051783">
    <property type="entry name" value="NAD(P)-dependent_oxidoreduct"/>
</dbReference>
<evidence type="ECO:0000259" key="2">
    <source>
        <dbReference type="Pfam" id="PF01408"/>
    </source>
</evidence>
<dbReference type="EMBL" id="JAAVTX010000002">
    <property type="protein sequence ID" value="NKE44142.1"/>
    <property type="molecule type" value="Genomic_DNA"/>
</dbReference>
<evidence type="ECO:0000259" key="1">
    <source>
        <dbReference type="Pfam" id="PF01370"/>
    </source>
</evidence>
<dbReference type="Pfam" id="PF01408">
    <property type="entry name" value="GFO_IDH_MocA"/>
    <property type="match status" value="1"/>
</dbReference>
<dbReference type="Proteomes" id="UP000765160">
    <property type="component" value="Unassembled WGS sequence"/>
</dbReference>
<feature type="domain" description="GFO/IDH/MocA-like oxidoreductase" evidence="3">
    <location>
        <begin position="146"/>
        <end position="259"/>
    </location>
</feature>